<reference evidence="1" key="2">
    <citation type="submission" date="2025-08" db="UniProtKB">
        <authorList>
            <consortium name="Ensembl"/>
        </authorList>
    </citation>
    <scope>IDENTIFICATION</scope>
    <source>
        <strain evidence="1">breed Abyssinian</strain>
    </source>
</reference>
<accession>A0ABI7W3W1</accession>
<sequence>MLRNGIAGSHGSSTFNFLRNLHTVFRSSCTNIHCHQECIHVSFSPHPHPHLLFLVFLMIATLTDVKEYLLGVVIHIFLMTRDVEHLFIYLLVICMSSLEKCLYTRCSSHFFNW</sequence>
<name>A0ABI7W3W1_FELCA</name>
<keyword evidence="2" id="KW-1185">Reference proteome</keyword>
<dbReference type="Proteomes" id="UP000823872">
    <property type="component" value="Chromosome F1"/>
</dbReference>
<evidence type="ECO:0000313" key="1">
    <source>
        <dbReference type="Ensembl" id="ENSFCTP00005005062.1"/>
    </source>
</evidence>
<reference evidence="1" key="3">
    <citation type="submission" date="2025-09" db="UniProtKB">
        <authorList>
            <consortium name="Ensembl"/>
        </authorList>
    </citation>
    <scope>IDENTIFICATION</scope>
    <source>
        <strain evidence="1">breed Abyssinian</strain>
    </source>
</reference>
<organism evidence="1 2">
    <name type="scientific">Felis catus</name>
    <name type="common">Cat</name>
    <name type="synonym">Felis silvestris catus</name>
    <dbReference type="NCBI Taxonomy" id="9685"/>
    <lineage>
        <taxon>Eukaryota</taxon>
        <taxon>Metazoa</taxon>
        <taxon>Chordata</taxon>
        <taxon>Craniata</taxon>
        <taxon>Vertebrata</taxon>
        <taxon>Euteleostomi</taxon>
        <taxon>Mammalia</taxon>
        <taxon>Eutheria</taxon>
        <taxon>Laurasiatheria</taxon>
        <taxon>Carnivora</taxon>
        <taxon>Feliformia</taxon>
        <taxon>Felidae</taxon>
        <taxon>Felinae</taxon>
        <taxon>Felis</taxon>
    </lineage>
</organism>
<protein>
    <submittedName>
        <fullName evidence="1">Uncharacterized protein</fullName>
    </submittedName>
</protein>
<proteinExistence type="predicted"/>
<evidence type="ECO:0000313" key="2">
    <source>
        <dbReference type="Proteomes" id="UP000823872"/>
    </source>
</evidence>
<reference evidence="1 2" key="1">
    <citation type="submission" date="2021-02" db="EMBL/GenBank/DDBJ databases">
        <title>Safari Cat Assemblies.</title>
        <authorList>
            <person name="Bredemeyer K.R."/>
            <person name="Murphy W.J."/>
        </authorList>
    </citation>
    <scope>NUCLEOTIDE SEQUENCE [LARGE SCALE GENOMIC DNA]</scope>
</reference>
<dbReference type="Ensembl" id="ENSFCTT00005007964.1">
    <property type="protein sequence ID" value="ENSFCTP00005005062.1"/>
    <property type="gene ID" value="ENSFCTG00005002960.1"/>
</dbReference>
<dbReference type="GeneTree" id="ENSGT01150000290168"/>